<gene>
    <name evidence="3" type="ORF">JK636_14565</name>
</gene>
<dbReference type="PANTHER" id="PTHR36834:SF1">
    <property type="entry name" value="INTEGRAL MEMBRANE PROTEIN"/>
    <property type="match status" value="1"/>
</dbReference>
<keyword evidence="4" id="KW-1185">Reference proteome</keyword>
<feature type="transmembrane region" description="Helical" evidence="1">
    <location>
        <begin position="75"/>
        <end position="94"/>
    </location>
</feature>
<keyword evidence="1" id="KW-0812">Transmembrane</keyword>
<dbReference type="EMBL" id="JAESWC010000009">
    <property type="protein sequence ID" value="MBL4936974.1"/>
    <property type="molecule type" value="Genomic_DNA"/>
</dbReference>
<dbReference type="InterPro" id="IPR006976">
    <property type="entry name" value="VanZ-like"/>
</dbReference>
<feature type="transmembrane region" description="Helical" evidence="1">
    <location>
        <begin position="106"/>
        <end position="129"/>
    </location>
</feature>
<proteinExistence type="predicted"/>
<dbReference type="Proteomes" id="UP000632377">
    <property type="component" value="Unassembled WGS sequence"/>
</dbReference>
<feature type="transmembrane region" description="Helical" evidence="1">
    <location>
        <begin position="135"/>
        <end position="153"/>
    </location>
</feature>
<protein>
    <submittedName>
        <fullName evidence="3">VanZ family protein</fullName>
    </submittedName>
</protein>
<dbReference type="Pfam" id="PF04892">
    <property type="entry name" value="VanZ"/>
    <property type="match status" value="1"/>
</dbReference>
<evidence type="ECO:0000259" key="2">
    <source>
        <dbReference type="Pfam" id="PF04892"/>
    </source>
</evidence>
<sequence>MKNKLKVKGFKIAIWSLFVIYLLVLINVILLKDGIAFTMAQYRHKITITQKLSGINYIPLTTIFPYLEGKPSVNIAIRNLLGNILAFSPFGYMLPLLFKRINKIKSIFFVSFALSLVFEAIQLIFNMGSCDIDDLILNVSGAILGFGVFCLFGRVKNRILGLKEV</sequence>
<keyword evidence="1" id="KW-1133">Transmembrane helix</keyword>
<organism evidence="3 4">
    <name type="scientific">Clostridium rhizosphaerae</name>
    <dbReference type="NCBI Taxonomy" id="2803861"/>
    <lineage>
        <taxon>Bacteria</taxon>
        <taxon>Bacillati</taxon>
        <taxon>Bacillota</taxon>
        <taxon>Clostridia</taxon>
        <taxon>Eubacteriales</taxon>
        <taxon>Clostridiaceae</taxon>
        <taxon>Clostridium</taxon>
    </lineage>
</organism>
<feature type="transmembrane region" description="Helical" evidence="1">
    <location>
        <begin position="12"/>
        <end position="31"/>
    </location>
</feature>
<dbReference type="RefSeq" id="WP_202749731.1">
    <property type="nucleotide sequence ID" value="NZ_JAESWC010000009.1"/>
</dbReference>
<name>A0ABS1TC79_9CLOT</name>
<accession>A0ABS1TC79</accession>
<evidence type="ECO:0000256" key="1">
    <source>
        <dbReference type="SAM" id="Phobius"/>
    </source>
</evidence>
<dbReference type="InterPro" id="IPR053150">
    <property type="entry name" value="Teicoplanin_resist-assoc"/>
</dbReference>
<evidence type="ECO:0000313" key="3">
    <source>
        <dbReference type="EMBL" id="MBL4936974.1"/>
    </source>
</evidence>
<keyword evidence="1" id="KW-0472">Membrane</keyword>
<dbReference type="PANTHER" id="PTHR36834">
    <property type="entry name" value="MEMBRANE PROTEIN-RELATED"/>
    <property type="match status" value="1"/>
</dbReference>
<feature type="domain" description="VanZ-like" evidence="2">
    <location>
        <begin position="18"/>
        <end position="152"/>
    </location>
</feature>
<evidence type="ECO:0000313" key="4">
    <source>
        <dbReference type="Proteomes" id="UP000632377"/>
    </source>
</evidence>
<comment type="caution">
    <text evidence="3">The sequence shown here is derived from an EMBL/GenBank/DDBJ whole genome shotgun (WGS) entry which is preliminary data.</text>
</comment>
<reference evidence="3 4" key="1">
    <citation type="submission" date="2021-01" db="EMBL/GenBank/DDBJ databases">
        <title>Genome public.</title>
        <authorList>
            <person name="Liu C."/>
            <person name="Sun Q."/>
        </authorList>
    </citation>
    <scope>NUCLEOTIDE SEQUENCE [LARGE SCALE GENOMIC DNA]</scope>
    <source>
        <strain evidence="3 4">YIM B02515</strain>
    </source>
</reference>